<dbReference type="NCBIfam" id="NF033537">
    <property type="entry name" value="lasso_biosyn_B2"/>
    <property type="match status" value="1"/>
</dbReference>
<protein>
    <recommendedName>
        <fullName evidence="1">Microcin J25-processing protein McjB C-terminal domain-containing protein</fullName>
    </recommendedName>
</protein>
<evidence type="ECO:0000313" key="3">
    <source>
        <dbReference type="Proteomes" id="UP001143370"/>
    </source>
</evidence>
<feature type="domain" description="Microcin J25-processing protein McjB C-terminal" evidence="1">
    <location>
        <begin position="29"/>
        <end position="145"/>
    </location>
</feature>
<dbReference type="Pfam" id="PF13471">
    <property type="entry name" value="Transglut_core3"/>
    <property type="match status" value="1"/>
</dbReference>
<gene>
    <name evidence="2" type="ORF">GCM10017643_42580</name>
</gene>
<dbReference type="EMBL" id="BSFJ01000035">
    <property type="protein sequence ID" value="GLK74140.1"/>
    <property type="molecule type" value="Genomic_DNA"/>
</dbReference>
<comment type="caution">
    <text evidence="2">The sequence shown here is derived from an EMBL/GenBank/DDBJ whole genome shotgun (WGS) entry which is preliminary data.</text>
</comment>
<accession>A0A9W6N1G8</accession>
<dbReference type="InterPro" id="IPR053521">
    <property type="entry name" value="McjB-like"/>
</dbReference>
<dbReference type="InterPro" id="IPR032708">
    <property type="entry name" value="McjB_C"/>
</dbReference>
<dbReference type="Proteomes" id="UP001143370">
    <property type="component" value="Unassembled WGS sequence"/>
</dbReference>
<evidence type="ECO:0000313" key="2">
    <source>
        <dbReference type="EMBL" id="GLK74140.1"/>
    </source>
</evidence>
<dbReference type="RefSeq" id="WP_213368771.1">
    <property type="nucleotide sequence ID" value="NZ_BSFJ01000035.1"/>
</dbReference>
<organism evidence="2 3">
    <name type="scientific">Ancylobacter dichloromethanicus</name>
    <dbReference type="NCBI Taxonomy" id="518825"/>
    <lineage>
        <taxon>Bacteria</taxon>
        <taxon>Pseudomonadati</taxon>
        <taxon>Pseudomonadota</taxon>
        <taxon>Alphaproteobacteria</taxon>
        <taxon>Hyphomicrobiales</taxon>
        <taxon>Xanthobacteraceae</taxon>
        <taxon>Ancylobacter</taxon>
    </lineage>
</organism>
<reference evidence="2" key="1">
    <citation type="journal article" date="2014" name="Int. J. Syst. Evol. Microbiol.">
        <title>Complete genome sequence of Corynebacterium casei LMG S-19264T (=DSM 44701T), isolated from a smear-ripened cheese.</title>
        <authorList>
            <consortium name="US DOE Joint Genome Institute (JGI-PGF)"/>
            <person name="Walter F."/>
            <person name="Albersmeier A."/>
            <person name="Kalinowski J."/>
            <person name="Ruckert C."/>
        </authorList>
    </citation>
    <scope>NUCLEOTIDE SEQUENCE</scope>
    <source>
        <strain evidence="2">VKM B-2484</strain>
    </source>
</reference>
<dbReference type="AlphaFoldDB" id="A0A9W6N1G8"/>
<name>A0A9W6N1G8_9HYPH</name>
<sequence length="163" mass="18349">MTSAQRRPSLPARWRRLGWRDRALLAEALLLLSCARLAIVLLPFRKVTRFASTRPSRELPDDAQVQIRRVRWAIRAVARRVPFRAMCLEQGLTARVMLHRRGVPTTLYYGVAKDEDGHLIAHLWARWGSTDVIGTEALERFTLLATFPPVDKADAALGAGGAR</sequence>
<reference evidence="2" key="2">
    <citation type="submission" date="2023-01" db="EMBL/GenBank/DDBJ databases">
        <authorList>
            <person name="Sun Q."/>
            <person name="Evtushenko L."/>
        </authorList>
    </citation>
    <scope>NUCLEOTIDE SEQUENCE</scope>
    <source>
        <strain evidence="2">VKM B-2484</strain>
    </source>
</reference>
<keyword evidence="3" id="KW-1185">Reference proteome</keyword>
<proteinExistence type="predicted"/>
<evidence type="ECO:0000259" key="1">
    <source>
        <dbReference type="Pfam" id="PF13471"/>
    </source>
</evidence>